<gene>
    <name evidence="1" type="ORF">HMPREF0971_02067</name>
</gene>
<dbReference type="HOGENOM" id="CLU_3156344_0_0_10"/>
<proteinExistence type="predicted"/>
<dbReference type="Proteomes" id="UP000004079">
    <property type="component" value="Unassembled WGS sequence"/>
</dbReference>
<sequence>MKIVLRGIYLSKRGGLSDIMLIFAPYRHLFIGDEPCMKIREFTDDERE</sequence>
<dbReference type="EMBL" id="ACUZ02000034">
    <property type="protein sequence ID" value="EFB31787.1"/>
    <property type="molecule type" value="Genomic_DNA"/>
</dbReference>
<dbReference type="STRING" id="649760.HMPREF0971_02067"/>
<protein>
    <submittedName>
        <fullName evidence="1">Uncharacterized protein</fullName>
    </submittedName>
</protein>
<name>D1QSV6_9BACT</name>
<evidence type="ECO:0000313" key="2">
    <source>
        <dbReference type="Proteomes" id="UP000004079"/>
    </source>
</evidence>
<dbReference type="AlphaFoldDB" id="D1QSV6"/>
<comment type="caution">
    <text evidence="1">The sequence shown here is derived from an EMBL/GenBank/DDBJ whole genome shotgun (WGS) entry which is preliminary data.</text>
</comment>
<organism evidence="1 2">
    <name type="scientific">Segatella oris F0302</name>
    <dbReference type="NCBI Taxonomy" id="649760"/>
    <lineage>
        <taxon>Bacteria</taxon>
        <taxon>Pseudomonadati</taxon>
        <taxon>Bacteroidota</taxon>
        <taxon>Bacteroidia</taxon>
        <taxon>Bacteroidales</taxon>
        <taxon>Prevotellaceae</taxon>
        <taxon>Segatella</taxon>
    </lineage>
</organism>
<reference evidence="1 2" key="1">
    <citation type="submission" date="2009-11" db="EMBL/GenBank/DDBJ databases">
        <authorList>
            <person name="Weinstock G."/>
            <person name="Sodergren E."/>
            <person name="Clifton S."/>
            <person name="Fulton L."/>
            <person name="Fulton B."/>
            <person name="Courtney L."/>
            <person name="Fronick C."/>
            <person name="Harrison M."/>
            <person name="Strong C."/>
            <person name="Farmer C."/>
            <person name="Delahaunty K."/>
            <person name="Markovic C."/>
            <person name="Hall O."/>
            <person name="Minx P."/>
            <person name="Tomlinson C."/>
            <person name="Mitreva M."/>
            <person name="Nelson J."/>
            <person name="Hou S."/>
            <person name="Wollam A."/>
            <person name="Pepin K.H."/>
            <person name="Johnson M."/>
            <person name="Bhonagiri V."/>
            <person name="Nash W.E."/>
            <person name="Warren W."/>
            <person name="Chinwalla A."/>
            <person name="Mardis E.R."/>
            <person name="Wilson R.K."/>
        </authorList>
    </citation>
    <scope>NUCLEOTIDE SEQUENCE [LARGE SCALE GENOMIC DNA]</scope>
    <source>
        <strain evidence="1 2">F0302</strain>
    </source>
</reference>
<evidence type="ECO:0000313" key="1">
    <source>
        <dbReference type="EMBL" id="EFB31787.1"/>
    </source>
</evidence>
<accession>D1QSV6</accession>